<protein>
    <submittedName>
        <fullName evidence="3">Uncharacterized protein</fullName>
    </submittedName>
</protein>
<reference evidence="3 4" key="2">
    <citation type="submission" date="2016-06" db="EMBL/GenBank/DDBJ databases">
        <title>Pedobacter psychrophilus sp. nov., isolated from Antarctic fragmentary rock.</title>
        <authorList>
            <person name="Svec P."/>
        </authorList>
    </citation>
    <scope>NUCLEOTIDE SEQUENCE [LARGE SCALE GENOMIC DNA]</scope>
    <source>
        <strain evidence="3 4">CCM 8644</strain>
    </source>
</reference>
<evidence type="ECO:0000259" key="2">
    <source>
        <dbReference type="Pfam" id="PF16344"/>
    </source>
</evidence>
<dbReference type="Pfam" id="PF04773">
    <property type="entry name" value="FecR"/>
    <property type="match status" value="1"/>
</dbReference>
<dbReference type="Pfam" id="PF16344">
    <property type="entry name" value="FecR_C"/>
    <property type="match status" value="1"/>
</dbReference>
<comment type="caution">
    <text evidence="3">The sequence shown here is derived from an EMBL/GenBank/DDBJ whole genome shotgun (WGS) entry which is preliminary data.</text>
</comment>
<dbReference type="STRING" id="1826909.A5893_11680"/>
<organism evidence="3 4">
    <name type="scientific">Pedobacter psychrophilus</name>
    <dbReference type="NCBI Taxonomy" id="1826909"/>
    <lineage>
        <taxon>Bacteria</taxon>
        <taxon>Pseudomonadati</taxon>
        <taxon>Bacteroidota</taxon>
        <taxon>Sphingobacteriia</taxon>
        <taxon>Sphingobacteriales</taxon>
        <taxon>Sphingobacteriaceae</taxon>
        <taxon>Pedobacter</taxon>
    </lineage>
</organism>
<dbReference type="InterPro" id="IPR012373">
    <property type="entry name" value="Ferrdict_sens_TM"/>
</dbReference>
<keyword evidence="4" id="KW-1185">Reference proteome</keyword>
<feature type="domain" description="Protein FecR C-terminal" evidence="2">
    <location>
        <begin position="242"/>
        <end position="310"/>
    </location>
</feature>
<proteinExistence type="predicted"/>
<evidence type="ECO:0000313" key="4">
    <source>
        <dbReference type="Proteomes" id="UP000078459"/>
    </source>
</evidence>
<dbReference type="PANTHER" id="PTHR30273:SF2">
    <property type="entry name" value="PROTEIN FECR"/>
    <property type="match status" value="1"/>
</dbReference>
<evidence type="ECO:0000259" key="1">
    <source>
        <dbReference type="Pfam" id="PF04773"/>
    </source>
</evidence>
<dbReference type="InterPro" id="IPR006860">
    <property type="entry name" value="FecR"/>
</dbReference>
<feature type="domain" description="FecR protein" evidence="1">
    <location>
        <begin position="105"/>
        <end position="199"/>
    </location>
</feature>
<dbReference type="RefSeq" id="WP_068822840.1">
    <property type="nucleotide sequence ID" value="NZ_LWHJ01000028.1"/>
</dbReference>
<evidence type="ECO:0000313" key="3">
    <source>
        <dbReference type="EMBL" id="OAQ39316.1"/>
    </source>
</evidence>
<gene>
    <name evidence="3" type="ORF">A5893_11680</name>
</gene>
<dbReference type="OrthoDB" id="1452822at2"/>
<dbReference type="Proteomes" id="UP000078459">
    <property type="component" value="Unassembled WGS sequence"/>
</dbReference>
<dbReference type="Gene3D" id="3.55.50.30">
    <property type="match status" value="1"/>
</dbReference>
<reference evidence="3 4" key="1">
    <citation type="submission" date="2016-04" db="EMBL/GenBank/DDBJ databases">
        <authorList>
            <person name="Evans L.H."/>
            <person name="Alamgir A."/>
            <person name="Owens N."/>
            <person name="Weber N.D."/>
            <person name="Virtaneva K."/>
            <person name="Barbian K."/>
            <person name="Babar A."/>
            <person name="Rosenke K."/>
        </authorList>
    </citation>
    <scope>NUCLEOTIDE SEQUENCE [LARGE SCALE GENOMIC DNA]</scope>
    <source>
        <strain evidence="3 4">CCM 8644</strain>
    </source>
</reference>
<accession>A0A179DE50</accession>
<dbReference type="AlphaFoldDB" id="A0A179DE50"/>
<dbReference type="PIRSF" id="PIRSF018266">
    <property type="entry name" value="FecR"/>
    <property type="match status" value="1"/>
</dbReference>
<dbReference type="PANTHER" id="PTHR30273">
    <property type="entry name" value="PERIPLASMIC SIGNAL SENSOR AND SIGMA FACTOR ACTIVATOR FECR-RELATED"/>
    <property type="match status" value="1"/>
</dbReference>
<name>A0A179DE50_9SPHI</name>
<dbReference type="Gene3D" id="2.60.120.1440">
    <property type="match status" value="1"/>
</dbReference>
<sequence>MQELKFKGLLTRYFNKKANETESALVDAWYKSYQSLEEDVQVETLVKEESKKALKSYIQQSESTKTLKPLYFKIAASVVLISATAIFFNKKLKSSSKKITYSFVSARVGQVKKVTLPDSSVVWLNAASNLRVSSNFNEETRTVFLDEGEAYFEVTKNPKKPFIVNSPKLKVQVLGTSFDIDAYRDKGATKVSVSTGRVKVKNANKNLAILTPKQELTFNNKAGDYHQTEIDINQFRAWKDGKFYFNQASFINLAVTLKNNFKIDLIAGKPEVKKYLFTLHLTSDMTNQQVLNLVSAIHDSNYRKEGNSMILY</sequence>
<dbReference type="EMBL" id="LWHJ01000028">
    <property type="protein sequence ID" value="OAQ39316.1"/>
    <property type="molecule type" value="Genomic_DNA"/>
</dbReference>
<dbReference type="GO" id="GO:0016989">
    <property type="term" value="F:sigma factor antagonist activity"/>
    <property type="evidence" value="ECO:0007669"/>
    <property type="project" value="TreeGrafter"/>
</dbReference>
<dbReference type="InterPro" id="IPR032508">
    <property type="entry name" value="FecR_C"/>
</dbReference>